<organism evidence="2 3">
    <name type="scientific">Azospirillum oleiclasticum</name>
    <dbReference type="NCBI Taxonomy" id="2735135"/>
    <lineage>
        <taxon>Bacteria</taxon>
        <taxon>Pseudomonadati</taxon>
        <taxon>Pseudomonadota</taxon>
        <taxon>Alphaproteobacteria</taxon>
        <taxon>Rhodospirillales</taxon>
        <taxon>Azospirillaceae</taxon>
        <taxon>Azospirillum</taxon>
    </lineage>
</organism>
<proteinExistence type="predicted"/>
<reference evidence="2 3" key="1">
    <citation type="submission" date="2020-05" db="EMBL/GenBank/DDBJ databases">
        <title>Azospirillum oleiclasticum sp. nov, a nitrogen-fixing and heavy crude oil-emulsifying bacterium isolated from the crude oil of Yumen Oilfield.</title>
        <authorList>
            <person name="Wu D."/>
            <person name="Cai M."/>
            <person name="Zhang X."/>
        </authorList>
    </citation>
    <scope>NUCLEOTIDE SEQUENCE [LARGE SCALE GENOMIC DNA]</scope>
    <source>
        <strain evidence="2 3">ROY-1-1-2</strain>
    </source>
</reference>
<comment type="caution">
    <text evidence="2">The sequence shown here is derived from an EMBL/GenBank/DDBJ whole genome shotgun (WGS) entry which is preliminary data.</text>
</comment>
<keyword evidence="3" id="KW-1185">Reference proteome</keyword>
<evidence type="ECO:0000313" key="3">
    <source>
        <dbReference type="Proteomes" id="UP000584642"/>
    </source>
</evidence>
<evidence type="ECO:0000256" key="1">
    <source>
        <dbReference type="SAM" id="MobiDB-lite"/>
    </source>
</evidence>
<sequence>MSQMPGHAVLTRLGALRETPEPLAALLVDLRGVEHADDPHFVRTLDHYLESWLGTRKREMFRLPGPRLLILAPADAPALLRGSAEALGGVLRHHGFGQLAFTVYDVATEAVRMVGDILPPDLIARAGVLATAARVPTAALGDLLEVERALQGADLGSLVREQPIWSFVAGGEPEPVRVELAVAIDELEARLGVPLRRNSWLRHEAAALMDRGLLRHLRIDRAADDRRLAIDLHTGTILDDDFPAIARAIPGEQRERLTAELACWEFGLSLPRVEAAAARLADLGMAVAADHVPLETLATLDLGAVTPTYVKALWRPDAPDAGARLADGVRRFGVDRLVLWRCDTPDALETGRAAGVILFQGHAADTATRATRPPSEAPPATVGAEEADSAAETAAEPAVAGLLGRLFGRG</sequence>
<feature type="region of interest" description="Disordered" evidence="1">
    <location>
        <begin position="365"/>
        <end position="390"/>
    </location>
</feature>
<name>A0ABX2T6I0_9PROT</name>
<evidence type="ECO:0000313" key="2">
    <source>
        <dbReference type="EMBL" id="NYZ19935.1"/>
    </source>
</evidence>
<accession>A0ABX2T6I0</accession>
<protein>
    <submittedName>
        <fullName evidence="2">Uncharacterized protein</fullName>
    </submittedName>
</protein>
<gene>
    <name evidence="2" type="ORF">HND93_09435</name>
</gene>
<dbReference type="EMBL" id="JABFDB010000004">
    <property type="protein sequence ID" value="NYZ19935.1"/>
    <property type="molecule type" value="Genomic_DNA"/>
</dbReference>
<dbReference type="Proteomes" id="UP000584642">
    <property type="component" value="Unassembled WGS sequence"/>
</dbReference>
<dbReference type="RefSeq" id="WP_180281689.1">
    <property type="nucleotide sequence ID" value="NZ_JABFDB010000004.1"/>
</dbReference>